<dbReference type="InterPro" id="IPR012334">
    <property type="entry name" value="Pectin_lyas_fold"/>
</dbReference>
<comment type="subcellular location">
    <subcellularLocation>
        <location evidence="1">Secreted</location>
        <location evidence="1">Cell wall</location>
    </subcellularLocation>
</comment>
<evidence type="ECO:0000256" key="1">
    <source>
        <dbReference type="ARBA" id="ARBA00004191"/>
    </source>
</evidence>
<organism evidence="13 14">
    <name type="scientific">Pisum sativum</name>
    <name type="common">Garden pea</name>
    <name type="synonym">Lathyrus oleraceus</name>
    <dbReference type="NCBI Taxonomy" id="3888"/>
    <lineage>
        <taxon>Eukaryota</taxon>
        <taxon>Viridiplantae</taxon>
        <taxon>Streptophyta</taxon>
        <taxon>Embryophyta</taxon>
        <taxon>Tracheophyta</taxon>
        <taxon>Spermatophyta</taxon>
        <taxon>Magnoliopsida</taxon>
        <taxon>eudicotyledons</taxon>
        <taxon>Gunneridae</taxon>
        <taxon>Pentapetalae</taxon>
        <taxon>rosids</taxon>
        <taxon>fabids</taxon>
        <taxon>Fabales</taxon>
        <taxon>Fabaceae</taxon>
        <taxon>Papilionoideae</taxon>
        <taxon>50 kb inversion clade</taxon>
        <taxon>NPAAA clade</taxon>
        <taxon>Hologalegina</taxon>
        <taxon>IRL clade</taxon>
        <taxon>Fabeae</taxon>
        <taxon>Lathyrus</taxon>
    </lineage>
</organism>
<dbReference type="EMBL" id="JAMSHJ010000004">
    <property type="protein sequence ID" value="KAI5421329.1"/>
    <property type="molecule type" value="Genomic_DNA"/>
</dbReference>
<gene>
    <name evidence="13" type="ORF">KIW84_044952</name>
</gene>
<keyword evidence="7" id="KW-0063">Aspartyl esterase</keyword>
<reference evidence="13 14" key="1">
    <citation type="journal article" date="2022" name="Nat. Genet.">
        <title>Improved pea reference genome and pan-genome highlight genomic features and evolutionary characteristics.</title>
        <authorList>
            <person name="Yang T."/>
            <person name="Liu R."/>
            <person name="Luo Y."/>
            <person name="Hu S."/>
            <person name="Wang D."/>
            <person name="Wang C."/>
            <person name="Pandey M.K."/>
            <person name="Ge S."/>
            <person name="Xu Q."/>
            <person name="Li N."/>
            <person name="Li G."/>
            <person name="Huang Y."/>
            <person name="Saxena R.K."/>
            <person name="Ji Y."/>
            <person name="Li M."/>
            <person name="Yan X."/>
            <person name="He Y."/>
            <person name="Liu Y."/>
            <person name="Wang X."/>
            <person name="Xiang C."/>
            <person name="Varshney R.K."/>
            <person name="Ding H."/>
            <person name="Gao S."/>
            <person name="Zong X."/>
        </authorList>
    </citation>
    <scope>NUCLEOTIDE SEQUENCE [LARGE SCALE GENOMIC DNA]</scope>
    <source>
        <strain evidence="13 14">cv. Zhongwan 6</strain>
    </source>
</reference>
<dbReference type="GO" id="GO:0042545">
    <property type="term" value="P:cell wall modification"/>
    <property type="evidence" value="ECO:0007669"/>
    <property type="project" value="InterPro"/>
</dbReference>
<evidence type="ECO:0000256" key="6">
    <source>
        <dbReference type="ARBA" id="ARBA00022801"/>
    </source>
</evidence>
<evidence type="ECO:0000256" key="3">
    <source>
        <dbReference type="ARBA" id="ARBA00008891"/>
    </source>
</evidence>
<evidence type="ECO:0000256" key="10">
    <source>
        <dbReference type="ARBA" id="ARBA00057335"/>
    </source>
</evidence>
<dbReference type="InterPro" id="IPR000070">
    <property type="entry name" value="Pectinesterase_cat"/>
</dbReference>
<protein>
    <recommendedName>
        <fullName evidence="4">pectinesterase</fullName>
        <ecNumber evidence="4">3.1.1.11</ecNumber>
    </recommendedName>
</protein>
<evidence type="ECO:0000256" key="5">
    <source>
        <dbReference type="ARBA" id="ARBA00022512"/>
    </source>
</evidence>
<feature type="domain" description="Pectinesterase catalytic" evidence="12">
    <location>
        <begin position="60"/>
        <end position="344"/>
    </location>
</feature>
<evidence type="ECO:0000259" key="12">
    <source>
        <dbReference type="Pfam" id="PF01095"/>
    </source>
</evidence>
<accession>A0A9D5AWJ6</accession>
<dbReference type="PANTHER" id="PTHR31321">
    <property type="entry name" value="ACYL-COA THIOESTER HYDROLASE YBHC-RELATED"/>
    <property type="match status" value="1"/>
</dbReference>
<evidence type="ECO:0000256" key="9">
    <source>
        <dbReference type="ARBA" id="ARBA00047928"/>
    </source>
</evidence>
<dbReference type="PANTHER" id="PTHR31321:SF134">
    <property type="entry name" value="PECTINESTERASE"/>
    <property type="match status" value="1"/>
</dbReference>
<dbReference type="InterPro" id="IPR011050">
    <property type="entry name" value="Pectin_lyase_fold/virulence"/>
</dbReference>
<dbReference type="FunFam" id="2.160.20.10:FF:000013">
    <property type="entry name" value="Pectinesterase"/>
    <property type="match status" value="1"/>
</dbReference>
<evidence type="ECO:0000256" key="7">
    <source>
        <dbReference type="ARBA" id="ARBA00023085"/>
    </source>
</evidence>
<keyword evidence="5" id="KW-0134">Cell wall</keyword>
<dbReference type="Pfam" id="PF01095">
    <property type="entry name" value="Pectinesterase"/>
    <property type="match status" value="1"/>
</dbReference>
<dbReference type="Gramene" id="Psat04G0495200-T1">
    <property type="protein sequence ID" value="KAI5421329.1"/>
    <property type="gene ID" value="KIW84_044952"/>
</dbReference>
<evidence type="ECO:0000313" key="14">
    <source>
        <dbReference type="Proteomes" id="UP001058974"/>
    </source>
</evidence>
<dbReference type="Proteomes" id="UP001058974">
    <property type="component" value="Chromosome 4"/>
</dbReference>
<keyword evidence="11" id="KW-0732">Signal</keyword>
<keyword evidence="5" id="KW-0964">Secreted</keyword>
<evidence type="ECO:0000313" key="13">
    <source>
        <dbReference type="EMBL" id="KAI5421329.1"/>
    </source>
</evidence>
<dbReference type="GO" id="GO:0030599">
    <property type="term" value="F:pectinesterase activity"/>
    <property type="evidence" value="ECO:0007669"/>
    <property type="project" value="UniProtKB-EC"/>
</dbReference>
<proteinExistence type="inferred from homology"/>
<feature type="signal peptide" evidence="11">
    <location>
        <begin position="1"/>
        <end position="44"/>
    </location>
</feature>
<dbReference type="AlphaFoldDB" id="A0A9D5AWJ6"/>
<evidence type="ECO:0000256" key="8">
    <source>
        <dbReference type="ARBA" id="ARBA00023180"/>
    </source>
</evidence>
<keyword evidence="8" id="KW-0325">Glycoprotein</keyword>
<dbReference type="SUPFAM" id="SSF51126">
    <property type="entry name" value="Pectin lyase-like"/>
    <property type="match status" value="1"/>
</dbReference>
<dbReference type="Gene3D" id="2.160.20.10">
    <property type="entry name" value="Single-stranded right-handed beta-helix, Pectin lyase-like"/>
    <property type="match status" value="1"/>
</dbReference>
<evidence type="ECO:0000256" key="4">
    <source>
        <dbReference type="ARBA" id="ARBA00013229"/>
    </source>
</evidence>
<keyword evidence="6" id="KW-0378">Hydrolase</keyword>
<evidence type="ECO:0000256" key="2">
    <source>
        <dbReference type="ARBA" id="ARBA00005184"/>
    </source>
</evidence>
<feature type="chain" id="PRO_5038920505" description="pectinesterase" evidence="11">
    <location>
        <begin position="45"/>
        <end position="358"/>
    </location>
</feature>
<feature type="non-terminal residue" evidence="13">
    <location>
        <position position="1"/>
    </location>
</feature>
<comment type="catalytic activity">
    <reaction evidence="9">
        <text>[(1-&gt;4)-alpha-D-galacturonosyl methyl ester](n) + n H2O = [(1-&gt;4)-alpha-D-galacturonosyl](n) + n methanol + n H(+)</text>
        <dbReference type="Rhea" id="RHEA:22380"/>
        <dbReference type="Rhea" id="RHEA-COMP:14570"/>
        <dbReference type="Rhea" id="RHEA-COMP:14573"/>
        <dbReference type="ChEBI" id="CHEBI:15377"/>
        <dbReference type="ChEBI" id="CHEBI:15378"/>
        <dbReference type="ChEBI" id="CHEBI:17790"/>
        <dbReference type="ChEBI" id="CHEBI:140522"/>
        <dbReference type="ChEBI" id="CHEBI:140523"/>
        <dbReference type="EC" id="3.1.1.11"/>
    </reaction>
</comment>
<comment type="function">
    <text evidence="10">Acts in the modification of cell walls via demethylesterification of cell wall pectin.</text>
</comment>
<comment type="pathway">
    <text evidence="2">Glycan metabolism; pectin degradation; 2-dehydro-3-deoxy-D-gluconate from pectin: step 1/5.</text>
</comment>
<sequence>LSDLFVAIKSYDCVEFAPPHFHTPNWKMQSLQSFVSILIFVVLAFDVCESGDCNNPLKSITVGQSGKTDFKTIQSAIDSVPAGNSQWIHIQISSGVYKEHVLIPKNKPCIYLEGAGSQSTSIEWGSHENATFDIKGSNTVAKGITFTNTLNSPVLSNAIAVTQAKAAKIHADKCAFYSCSFLGVQDTINDDDGRHYYKNCYIQGSTDFIYGNGQSLFEASTIYFSNGKSSLHQDGVITAQYRNSPNDPSGFVFKNCNISGTGYKTELGRPMRPYARVIIAYSYLSDVVRPEGWSQFKYVGQEENLTFVEEGCTGPGADKSNRVKWMKSMSGPELDKFLSLSFIDQDGWISKLPPSIFH</sequence>
<dbReference type="GO" id="GO:0045490">
    <property type="term" value="P:pectin catabolic process"/>
    <property type="evidence" value="ECO:0007669"/>
    <property type="project" value="TreeGrafter"/>
</dbReference>
<dbReference type="EC" id="3.1.1.11" evidence="4"/>
<evidence type="ECO:0000256" key="11">
    <source>
        <dbReference type="SAM" id="SignalP"/>
    </source>
</evidence>
<comment type="similarity">
    <text evidence="3">Belongs to the pectinesterase family.</text>
</comment>
<keyword evidence="14" id="KW-1185">Reference proteome</keyword>
<name>A0A9D5AWJ6_PEA</name>
<comment type="caution">
    <text evidence="13">The sequence shown here is derived from an EMBL/GenBank/DDBJ whole genome shotgun (WGS) entry which is preliminary data.</text>
</comment>